<dbReference type="SUPFAM" id="SSF63817">
    <property type="entry name" value="Sortase"/>
    <property type="match status" value="1"/>
</dbReference>
<proteinExistence type="predicted"/>
<comment type="caution">
    <text evidence="3">The sequence shown here is derived from an EMBL/GenBank/DDBJ whole genome shotgun (WGS) entry which is preliminary data.</text>
</comment>
<keyword evidence="1" id="KW-0378">Hydrolase</keyword>
<dbReference type="InterPro" id="IPR042001">
    <property type="entry name" value="Sortase_F"/>
</dbReference>
<evidence type="ECO:0000256" key="1">
    <source>
        <dbReference type="ARBA" id="ARBA00022801"/>
    </source>
</evidence>
<keyword evidence="4" id="KW-1185">Reference proteome</keyword>
<protein>
    <recommendedName>
        <fullName evidence="5">Class F sortase</fullName>
    </recommendedName>
</protein>
<sequence>MNRRPLLAVGVALTVLAVALLTWMMQRDGESVSATAATLAPSAPPTVTPGTTTPSPTPTTSATSASPKPSATASKPPSAAGLRIQIPAIDLDHRMAGGGLSSNGTIDPDPGTVMWFRGYDRVRPGRVGTAVIAAHVATGSRPDVFADLADVGVGDTVKVVEDGKSITYRVTRAAAIDKVKVTTDQTVWGPNSSRSRLAIITCDDAFGFRGDGHRKANFVVIAERV</sequence>
<dbReference type="RefSeq" id="WP_345203400.1">
    <property type="nucleotide sequence ID" value="NZ_BAABGM010000007.1"/>
</dbReference>
<feature type="region of interest" description="Disordered" evidence="2">
    <location>
        <begin position="35"/>
        <end position="79"/>
    </location>
</feature>
<dbReference type="Gene3D" id="2.40.260.10">
    <property type="entry name" value="Sortase"/>
    <property type="match status" value="1"/>
</dbReference>
<feature type="compositionally biased region" description="Low complexity" evidence="2">
    <location>
        <begin position="48"/>
        <end position="79"/>
    </location>
</feature>
<organism evidence="3 4">
    <name type="scientific">Fodinibacter luteus</name>
    <dbReference type="NCBI Taxonomy" id="552064"/>
    <lineage>
        <taxon>Bacteria</taxon>
        <taxon>Bacillati</taxon>
        <taxon>Actinomycetota</taxon>
        <taxon>Actinomycetes</taxon>
        <taxon>Micrococcales</taxon>
        <taxon>Intrasporangiaceae</taxon>
        <taxon>Fodinibacter (ex Wang et al. 2009)</taxon>
    </lineage>
</organism>
<accession>A0ABP8K805</accession>
<dbReference type="CDD" id="cd05829">
    <property type="entry name" value="Sortase_F"/>
    <property type="match status" value="1"/>
</dbReference>
<dbReference type="InterPro" id="IPR023365">
    <property type="entry name" value="Sortase_dom-sf"/>
</dbReference>
<evidence type="ECO:0000313" key="3">
    <source>
        <dbReference type="EMBL" id="GAA4401812.1"/>
    </source>
</evidence>
<dbReference type="Proteomes" id="UP001500945">
    <property type="component" value="Unassembled WGS sequence"/>
</dbReference>
<dbReference type="InterPro" id="IPR005754">
    <property type="entry name" value="Sortase"/>
</dbReference>
<evidence type="ECO:0008006" key="5">
    <source>
        <dbReference type="Google" id="ProtNLM"/>
    </source>
</evidence>
<evidence type="ECO:0000313" key="4">
    <source>
        <dbReference type="Proteomes" id="UP001500945"/>
    </source>
</evidence>
<dbReference type="Pfam" id="PF04203">
    <property type="entry name" value="Sortase"/>
    <property type="match status" value="1"/>
</dbReference>
<name>A0ABP8K805_9MICO</name>
<gene>
    <name evidence="3" type="ORF">GCM10023168_11780</name>
</gene>
<reference evidence="4" key="1">
    <citation type="journal article" date="2019" name="Int. J. Syst. Evol. Microbiol.">
        <title>The Global Catalogue of Microorganisms (GCM) 10K type strain sequencing project: providing services to taxonomists for standard genome sequencing and annotation.</title>
        <authorList>
            <consortium name="The Broad Institute Genomics Platform"/>
            <consortium name="The Broad Institute Genome Sequencing Center for Infectious Disease"/>
            <person name="Wu L."/>
            <person name="Ma J."/>
        </authorList>
    </citation>
    <scope>NUCLEOTIDE SEQUENCE [LARGE SCALE GENOMIC DNA]</scope>
    <source>
        <strain evidence="4">JCM 17809</strain>
    </source>
</reference>
<evidence type="ECO:0000256" key="2">
    <source>
        <dbReference type="SAM" id="MobiDB-lite"/>
    </source>
</evidence>
<dbReference type="EMBL" id="BAABGM010000007">
    <property type="protein sequence ID" value="GAA4401812.1"/>
    <property type="molecule type" value="Genomic_DNA"/>
</dbReference>